<evidence type="ECO:0000313" key="3">
    <source>
        <dbReference type="EMBL" id="KAF2149174.1"/>
    </source>
</evidence>
<name>A0A9P4MGQ0_9PEZI</name>
<dbReference type="PROSITE" id="PS51725">
    <property type="entry name" value="ABM"/>
    <property type="match status" value="1"/>
</dbReference>
<keyword evidence="1" id="KW-0732">Signal</keyword>
<organism evidence="3 4">
    <name type="scientific">Myriangium duriaei CBS 260.36</name>
    <dbReference type="NCBI Taxonomy" id="1168546"/>
    <lineage>
        <taxon>Eukaryota</taxon>
        <taxon>Fungi</taxon>
        <taxon>Dikarya</taxon>
        <taxon>Ascomycota</taxon>
        <taxon>Pezizomycotina</taxon>
        <taxon>Dothideomycetes</taxon>
        <taxon>Dothideomycetidae</taxon>
        <taxon>Myriangiales</taxon>
        <taxon>Myriangiaceae</taxon>
        <taxon>Myriangium</taxon>
    </lineage>
</organism>
<feature type="domain" description="ABM" evidence="2">
    <location>
        <begin position="31"/>
        <end position="120"/>
    </location>
</feature>
<dbReference type="InterPro" id="IPR007138">
    <property type="entry name" value="ABM_dom"/>
</dbReference>
<reference evidence="3" key="1">
    <citation type="journal article" date="2020" name="Stud. Mycol.">
        <title>101 Dothideomycetes genomes: a test case for predicting lifestyles and emergence of pathogens.</title>
        <authorList>
            <person name="Haridas S."/>
            <person name="Albert R."/>
            <person name="Binder M."/>
            <person name="Bloem J."/>
            <person name="Labutti K."/>
            <person name="Salamov A."/>
            <person name="Andreopoulos B."/>
            <person name="Baker S."/>
            <person name="Barry K."/>
            <person name="Bills G."/>
            <person name="Bluhm B."/>
            <person name="Cannon C."/>
            <person name="Castanera R."/>
            <person name="Culley D."/>
            <person name="Daum C."/>
            <person name="Ezra D."/>
            <person name="Gonzalez J."/>
            <person name="Henrissat B."/>
            <person name="Kuo A."/>
            <person name="Liang C."/>
            <person name="Lipzen A."/>
            <person name="Lutzoni F."/>
            <person name="Magnuson J."/>
            <person name="Mondo S."/>
            <person name="Nolan M."/>
            <person name="Ohm R."/>
            <person name="Pangilinan J."/>
            <person name="Park H.-J."/>
            <person name="Ramirez L."/>
            <person name="Alfaro M."/>
            <person name="Sun H."/>
            <person name="Tritt A."/>
            <person name="Yoshinaga Y."/>
            <person name="Zwiers L.-H."/>
            <person name="Turgeon B."/>
            <person name="Goodwin S."/>
            <person name="Spatafora J."/>
            <person name="Crous P."/>
            <person name="Grigoriev I."/>
        </authorList>
    </citation>
    <scope>NUCLEOTIDE SEQUENCE</scope>
    <source>
        <strain evidence="3">CBS 260.36</strain>
    </source>
</reference>
<keyword evidence="4" id="KW-1185">Reference proteome</keyword>
<evidence type="ECO:0000313" key="4">
    <source>
        <dbReference type="Proteomes" id="UP000799439"/>
    </source>
</evidence>
<sequence length="133" mass="14657">MHFLALIVSLQLAVAAILDPSTAASGKSPQIALSNKITACPGKVQREQQLLTEFLDQVRQNEPGVLEFELSLAPQDNVFLTYEIYANQHAIDIHLNTTYFAHLINAEQAEGTKCANNSVIIPLSKVYSIRRGH</sequence>
<proteinExistence type="predicted"/>
<feature type="chain" id="PRO_5040510808" description="ABM domain-containing protein" evidence="1">
    <location>
        <begin position="16"/>
        <end position="133"/>
    </location>
</feature>
<dbReference type="InterPro" id="IPR011008">
    <property type="entry name" value="Dimeric_a/b-barrel"/>
</dbReference>
<dbReference type="OrthoDB" id="10011777at2759"/>
<protein>
    <recommendedName>
        <fullName evidence="2">ABM domain-containing protein</fullName>
    </recommendedName>
</protein>
<gene>
    <name evidence="3" type="ORF">K461DRAFT_296661</name>
</gene>
<dbReference type="EMBL" id="ML996091">
    <property type="protein sequence ID" value="KAF2149174.1"/>
    <property type="molecule type" value="Genomic_DNA"/>
</dbReference>
<accession>A0A9P4MGQ0</accession>
<dbReference type="SUPFAM" id="SSF54909">
    <property type="entry name" value="Dimeric alpha+beta barrel"/>
    <property type="match status" value="1"/>
</dbReference>
<feature type="signal peptide" evidence="1">
    <location>
        <begin position="1"/>
        <end position="15"/>
    </location>
</feature>
<dbReference type="AlphaFoldDB" id="A0A9P4MGQ0"/>
<dbReference type="Pfam" id="PF03992">
    <property type="entry name" value="ABM"/>
    <property type="match status" value="1"/>
</dbReference>
<comment type="caution">
    <text evidence="3">The sequence shown here is derived from an EMBL/GenBank/DDBJ whole genome shotgun (WGS) entry which is preliminary data.</text>
</comment>
<evidence type="ECO:0000256" key="1">
    <source>
        <dbReference type="SAM" id="SignalP"/>
    </source>
</evidence>
<evidence type="ECO:0000259" key="2">
    <source>
        <dbReference type="PROSITE" id="PS51725"/>
    </source>
</evidence>
<dbReference type="Gene3D" id="3.30.70.100">
    <property type="match status" value="1"/>
</dbReference>
<dbReference type="Proteomes" id="UP000799439">
    <property type="component" value="Unassembled WGS sequence"/>
</dbReference>